<keyword evidence="5" id="KW-0064">Aspartyl protease</keyword>
<dbReference type="PROSITE" id="PS00141">
    <property type="entry name" value="ASP_PROTEASE"/>
    <property type="match status" value="2"/>
</dbReference>
<feature type="active site" evidence="3">
    <location>
        <position position="68"/>
    </location>
</feature>
<keyword evidence="8" id="KW-1185">Reference proteome</keyword>
<dbReference type="PANTHER" id="PTHR47966:SF51">
    <property type="entry name" value="BETA-SITE APP-CLEAVING ENZYME, ISOFORM A-RELATED"/>
    <property type="match status" value="1"/>
</dbReference>
<dbReference type="GO" id="GO:0006508">
    <property type="term" value="P:proteolysis"/>
    <property type="evidence" value="ECO:0007669"/>
    <property type="project" value="UniProtKB-KW"/>
</dbReference>
<comment type="similarity">
    <text evidence="1 5">Belongs to the peptidase A1 family.</text>
</comment>
<dbReference type="InterPro" id="IPR001969">
    <property type="entry name" value="Aspartic_peptidase_AS"/>
</dbReference>
<keyword evidence="5" id="KW-0378">Hydrolase</keyword>
<dbReference type="AlphaFoldDB" id="A0AB34J7F6"/>
<feature type="active site" evidence="3">
    <location>
        <position position="253"/>
    </location>
</feature>
<keyword evidence="5" id="KW-0645">Protease</keyword>
<comment type="caution">
    <text evidence="7">The sequence shown here is derived from an EMBL/GenBank/DDBJ whole genome shotgun (WGS) entry which is preliminary data.</text>
</comment>
<dbReference type="PRINTS" id="PR00792">
    <property type="entry name" value="PEPSIN"/>
</dbReference>
<evidence type="ECO:0000256" key="2">
    <source>
        <dbReference type="ARBA" id="ARBA00023157"/>
    </source>
</evidence>
<evidence type="ECO:0000256" key="3">
    <source>
        <dbReference type="PIRSR" id="PIRSR601461-1"/>
    </source>
</evidence>
<evidence type="ECO:0000313" key="8">
    <source>
        <dbReference type="Proteomes" id="UP001515480"/>
    </source>
</evidence>
<gene>
    <name evidence="7" type="ORF">AB1Y20_003745</name>
</gene>
<dbReference type="SUPFAM" id="SSF50630">
    <property type="entry name" value="Acid proteases"/>
    <property type="match status" value="1"/>
</dbReference>
<dbReference type="FunFam" id="2.40.70.10:FF:000004">
    <property type="entry name" value="Pepsin A"/>
    <property type="match status" value="1"/>
</dbReference>
<protein>
    <recommendedName>
        <fullName evidence="6">Peptidase A1 domain-containing protein</fullName>
    </recommendedName>
</protein>
<evidence type="ECO:0000256" key="4">
    <source>
        <dbReference type="PIRSR" id="PIRSR601461-2"/>
    </source>
</evidence>
<dbReference type="InterPro" id="IPR021109">
    <property type="entry name" value="Peptidase_aspartic_dom_sf"/>
</dbReference>
<feature type="domain" description="Peptidase A1" evidence="6">
    <location>
        <begin position="50"/>
        <end position="359"/>
    </location>
</feature>
<dbReference type="PANTHER" id="PTHR47966">
    <property type="entry name" value="BETA-SITE APP-CLEAVING ENZYME, ISOFORM A-RELATED"/>
    <property type="match status" value="1"/>
</dbReference>
<evidence type="ECO:0000259" key="6">
    <source>
        <dbReference type="PROSITE" id="PS51767"/>
    </source>
</evidence>
<proteinExistence type="inferred from homology"/>
<keyword evidence="2 4" id="KW-1015">Disulfide bond</keyword>
<organism evidence="7 8">
    <name type="scientific">Prymnesium parvum</name>
    <name type="common">Toxic golden alga</name>
    <dbReference type="NCBI Taxonomy" id="97485"/>
    <lineage>
        <taxon>Eukaryota</taxon>
        <taxon>Haptista</taxon>
        <taxon>Haptophyta</taxon>
        <taxon>Prymnesiophyceae</taxon>
        <taxon>Prymnesiales</taxon>
        <taxon>Prymnesiaceae</taxon>
        <taxon>Prymnesium</taxon>
    </lineage>
</organism>
<dbReference type="PROSITE" id="PS51767">
    <property type="entry name" value="PEPTIDASE_A1"/>
    <property type="match status" value="1"/>
</dbReference>
<dbReference type="Gene3D" id="2.40.70.10">
    <property type="entry name" value="Acid Proteases"/>
    <property type="match status" value="2"/>
</dbReference>
<feature type="disulfide bond" evidence="4">
    <location>
        <begin position="281"/>
        <end position="318"/>
    </location>
</feature>
<dbReference type="GO" id="GO:0004190">
    <property type="term" value="F:aspartic-type endopeptidase activity"/>
    <property type="evidence" value="ECO:0007669"/>
    <property type="project" value="UniProtKB-KW"/>
</dbReference>
<dbReference type="Pfam" id="PF00026">
    <property type="entry name" value="Asp"/>
    <property type="match status" value="1"/>
</dbReference>
<feature type="disulfide bond" evidence="4">
    <location>
        <begin position="81"/>
        <end position="86"/>
    </location>
</feature>
<evidence type="ECO:0000256" key="5">
    <source>
        <dbReference type="RuleBase" id="RU000454"/>
    </source>
</evidence>
<dbReference type="InterPro" id="IPR001461">
    <property type="entry name" value="Aspartic_peptidase_A1"/>
</dbReference>
<dbReference type="InterPro" id="IPR033121">
    <property type="entry name" value="PEPTIDASE_A1"/>
</dbReference>
<evidence type="ECO:0000256" key="1">
    <source>
        <dbReference type="ARBA" id="ARBA00007447"/>
    </source>
</evidence>
<name>A0AB34J7F6_PRYPA</name>
<dbReference type="EMBL" id="JBGBPQ010000012">
    <property type="protein sequence ID" value="KAL1514655.1"/>
    <property type="molecule type" value="Genomic_DNA"/>
</dbReference>
<accession>A0AB34J7F6</accession>
<evidence type="ECO:0000313" key="7">
    <source>
        <dbReference type="EMBL" id="KAL1514655.1"/>
    </source>
</evidence>
<sequence>MSEGHVALHQASLHSLAAVSFLEVLNVHHDRLQERTVFREALHNFHNTQYYGSISMGTPAQRFAIIFDTGSSNLWVPSRACASRSCSHHVRFDSTRSSTHRANGRAAYIRFGTGAVHGILAYDSVQINGLLVRNQSFVEVHEEHSFPFEDYPFDGILGLGLPALAIEGTVPLFDNIIRQRILESNSFSFYLSPKADGTSRIVFGGADPELYTGPLMWIPLQPSCYWEMLVTDIELNGEPLSACPEQGCRIAVDSGTSLFTGPAAHVGILMSRLRPLLRPNCDLSALPTLNFRLRDANLLLEPGDYVLHPADVNASQRCALAFMALDVPPPRGPLWVFGDVFMRKYYTVFDRDLNRMGFAPARHGTPAGRMHTSGGTDGALDNNGMAGDGQVELATASTRETRSLVTERAGALRSKWRGSAMLPLRAPS</sequence>
<reference evidence="7 8" key="1">
    <citation type="journal article" date="2024" name="Science">
        <title>Giant polyketide synthase enzymes in the biosynthesis of giant marine polyether toxins.</title>
        <authorList>
            <person name="Fallon T.R."/>
            <person name="Shende V.V."/>
            <person name="Wierzbicki I.H."/>
            <person name="Pendleton A.L."/>
            <person name="Watervoot N.F."/>
            <person name="Auber R.P."/>
            <person name="Gonzalez D.J."/>
            <person name="Wisecaver J.H."/>
            <person name="Moore B.S."/>
        </authorList>
    </citation>
    <scope>NUCLEOTIDE SEQUENCE [LARGE SCALE GENOMIC DNA]</scope>
    <source>
        <strain evidence="7 8">12B1</strain>
    </source>
</reference>
<dbReference type="Proteomes" id="UP001515480">
    <property type="component" value="Unassembled WGS sequence"/>
</dbReference>